<feature type="region of interest" description="Disordered" evidence="1">
    <location>
        <begin position="311"/>
        <end position="363"/>
    </location>
</feature>
<dbReference type="Pfam" id="PF09752">
    <property type="entry name" value="ABHD18"/>
    <property type="match status" value="1"/>
</dbReference>
<gene>
    <name evidence="2" type="ORF">NP493_253g03027</name>
</gene>
<dbReference type="SUPFAM" id="SSF53474">
    <property type="entry name" value="alpha/beta-Hydrolases"/>
    <property type="match status" value="1"/>
</dbReference>
<dbReference type="Gene3D" id="3.40.50.1820">
    <property type="entry name" value="alpha/beta hydrolase"/>
    <property type="match status" value="1"/>
</dbReference>
<dbReference type="AlphaFoldDB" id="A0AAD9NYG6"/>
<dbReference type="InterPro" id="IPR019149">
    <property type="entry name" value="ABHD18"/>
</dbReference>
<accession>A0AAD9NYG6</accession>
<evidence type="ECO:0008006" key="4">
    <source>
        <dbReference type="Google" id="ProtNLM"/>
    </source>
</evidence>
<protein>
    <recommendedName>
        <fullName evidence="4">Protein ABHD18</fullName>
    </recommendedName>
</protein>
<name>A0AAD9NYG6_RIDPI</name>
<feature type="compositionally biased region" description="Basic and acidic residues" evidence="1">
    <location>
        <begin position="319"/>
        <end position="335"/>
    </location>
</feature>
<sequence length="478" mass="53482">MVSKLDVLSRGIITSRYFTKGWGNPGYLRSLFKWRQIISDRDQCFKLVPPDYPITIDKDEQQAHCRIIEGHFRSPFSELIPGIMSKEVETARFQAVFPKKWTGPQKPVVIHLAGTGDHFYWRRRTLMARPLLKEAGIGSIILENPYYGLRKPKQQLRSNLHNVSDLFVMGGALVLESLALLHWCEREGLGPLGLTGISMGGHMASLAATNWPKPIALIPCLSWSTASTAFTTGVMSGCVVVAEGVMSGAIPWKLLQEQYRSDTTFEQEFVQRIHSPENDRKNTAFMAGQEFARSYPSSLQEMQTHWNVSANNGVIHNGGHSDKTGNSDKTNHNNKDALGSSTDAATKKEQVPPPHGGGSKKRWGDDMMQQLKRRLVDLTESHTEQRETALNFMAGMMDEFTHLGNFSIPVDPNLIVIVVAKSDAYIPRDSVISLKELWPGAQVRVLDAGHIGAFLFKQHTFRQAIIDSMKMLGDKYYS</sequence>
<evidence type="ECO:0000313" key="2">
    <source>
        <dbReference type="EMBL" id="KAK2184779.1"/>
    </source>
</evidence>
<evidence type="ECO:0000313" key="3">
    <source>
        <dbReference type="Proteomes" id="UP001209878"/>
    </source>
</evidence>
<dbReference type="PANTHER" id="PTHR13617:SF14">
    <property type="entry name" value="PROTEIN ABHD18"/>
    <property type="match status" value="1"/>
</dbReference>
<evidence type="ECO:0000256" key="1">
    <source>
        <dbReference type="SAM" id="MobiDB-lite"/>
    </source>
</evidence>
<dbReference type="PANTHER" id="PTHR13617">
    <property type="entry name" value="PROTEIN ABHD18"/>
    <property type="match status" value="1"/>
</dbReference>
<reference evidence="2" key="1">
    <citation type="journal article" date="2023" name="Mol. Biol. Evol.">
        <title>Third-Generation Sequencing Reveals the Adaptive Role of the Epigenome in Three Deep-Sea Polychaetes.</title>
        <authorList>
            <person name="Perez M."/>
            <person name="Aroh O."/>
            <person name="Sun Y."/>
            <person name="Lan Y."/>
            <person name="Juniper S.K."/>
            <person name="Young C.R."/>
            <person name="Angers B."/>
            <person name="Qian P.Y."/>
        </authorList>
    </citation>
    <scope>NUCLEOTIDE SEQUENCE</scope>
    <source>
        <strain evidence="2">R07B-5</strain>
    </source>
</reference>
<proteinExistence type="predicted"/>
<dbReference type="EMBL" id="JAODUO010000253">
    <property type="protein sequence ID" value="KAK2184779.1"/>
    <property type="molecule type" value="Genomic_DNA"/>
</dbReference>
<keyword evidence="3" id="KW-1185">Reference proteome</keyword>
<dbReference type="Proteomes" id="UP001209878">
    <property type="component" value="Unassembled WGS sequence"/>
</dbReference>
<dbReference type="InterPro" id="IPR029058">
    <property type="entry name" value="AB_hydrolase_fold"/>
</dbReference>
<organism evidence="2 3">
    <name type="scientific">Ridgeia piscesae</name>
    <name type="common">Tubeworm</name>
    <dbReference type="NCBI Taxonomy" id="27915"/>
    <lineage>
        <taxon>Eukaryota</taxon>
        <taxon>Metazoa</taxon>
        <taxon>Spiralia</taxon>
        <taxon>Lophotrochozoa</taxon>
        <taxon>Annelida</taxon>
        <taxon>Polychaeta</taxon>
        <taxon>Sedentaria</taxon>
        <taxon>Canalipalpata</taxon>
        <taxon>Sabellida</taxon>
        <taxon>Siboglinidae</taxon>
        <taxon>Ridgeia</taxon>
    </lineage>
</organism>
<comment type="caution">
    <text evidence="2">The sequence shown here is derived from an EMBL/GenBank/DDBJ whole genome shotgun (WGS) entry which is preliminary data.</text>
</comment>